<reference evidence="12" key="3">
    <citation type="submission" date="2021-02" db="UniProtKB">
        <authorList>
            <consortium name="EnsemblMetazoa"/>
        </authorList>
    </citation>
    <scope>IDENTIFICATION</scope>
    <source>
        <strain evidence="12">USDA</strain>
    </source>
</reference>
<dbReference type="Pfam" id="PF21365">
    <property type="entry name" value="Glyco_hydro_31_3rd"/>
    <property type="match status" value="1"/>
</dbReference>
<reference evidence="11" key="2">
    <citation type="submission" date="2007-04" db="EMBL/GenBank/DDBJ databases">
        <title>The genome of the human body louse.</title>
        <authorList>
            <consortium name="The Human Body Louse Genome Consortium"/>
            <person name="Kirkness E."/>
            <person name="Walenz B."/>
            <person name="Hass B."/>
            <person name="Bruggner R."/>
            <person name="Strausberg R."/>
        </authorList>
    </citation>
    <scope>NUCLEOTIDE SEQUENCE</scope>
    <source>
        <strain evidence="11">USDA</strain>
    </source>
</reference>
<dbReference type="Gene3D" id="2.60.40.1180">
    <property type="entry name" value="Golgi alpha-mannosidase II"/>
    <property type="match status" value="2"/>
</dbReference>
<accession>E0V9T0</accession>
<dbReference type="InterPro" id="IPR013780">
    <property type="entry name" value="Glyco_hydro_b"/>
</dbReference>
<dbReference type="InterPro" id="IPR030459">
    <property type="entry name" value="Glyco_hydro_31_CS"/>
</dbReference>
<keyword evidence="6" id="KW-0325">Glycoprotein</keyword>
<reference evidence="11" key="1">
    <citation type="submission" date="2007-04" db="EMBL/GenBank/DDBJ databases">
        <title>Annotation of Pediculus humanus corporis strain USDA.</title>
        <authorList>
            <person name="Kirkness E."/>
            <person name="Hannick L."/>
            <person name="Hass B."/>
            <person name="Bruggner R."/>
            <person name="Lawson D."/>
            <person name="Bidwell S."/>
            <person name="Joardar V."/>
            <person name="Caler E."/>
            <person name="Walenz B."/>
            <person name="Inman J."/>
            <person name="Schobel S."/>
            <person name="Galinsky K."/>
            <person name="Amedeo P."/>
            <person name="Strausberg R."/>
        </authorList>
    </citation>
    <scope>NUCLEOTIDE SEQUENCE</scope>
    <source>
        <strain evidence="11">USDA</strain>
    </source>
</reference>
<evidence type="ECO:0000256" key="9">
    <source>
        <dbReference type="RuleBase" id="RU361185"/>
    </source>
</evidence>
<dbReference type="EC" id="3.2.1.3" evidence="11"/>
<dbReference type="InterPro" id="IPR000322">
    <property type="entry name" value="Glyco_hydro_31_TIM"/>
</dbReference>
<dbReference type="GeneID" id="8233836"/>
<dbReference type="Gene3D" id="4.10.110.10">
    <property type="entry name" value="Spasmolytic Protein, domain 1"/>
    <property type="match status" value="1"/>
</dbReference>
<evidence type="ECO:0000259" key="10">
    <source>
        <dbReference type="PROSITE" id="PS51448"/>
    </source>
</evidence>
<dbReference type="InterPro" id="IPR017853">
    <property type="entry name" value="GH"/>
</dbReference>
<dbReference type="CDD" id="cd00111">
    <property type="entry name" value="Trefoil"/>
    <property type="match status" value="1"/>
</dbReference>
<keyword evidence="3 9" id="KW-0378">Hydrolase</keyword>
<dbReference type="Proteomes" id="UP000009046">
    <property type="component" value="Unassembled WGS sequence"/>
</dbReference>
<evidence type="ECO:0000256" key="3">
    <source>
        <dbReference type="ARBA" id="ARBA00022801"/>
    </source>
</evidence>
<keyword evidence="7 9" id="KW-0326">Glycosidase</keyword>
<dbReference type="InterPro" id="IPR044913">
    <property type="entry name" value="P_trefoil_dom_sf"/>
</dbReference>
<dbReference type="EMBL" id="AAZO01000243">
    <property type="status" value="NOT_ANNOTATED_CDS"/>
    <property type="molecule type" value="Genomic_DNA"/>
</dbReference>
<dbReference type="STRING" id="121224.E0V9T0"/>
<evidence type="ECO:0000256" key="2">
    <source>
        <dbReference type="ARBA" id="ARBA00007806"/>
    </source>
</evidence>
<evidence type="ECO:0000313" key="11">
    <source>
        <dbReference type="EMBL" id="EEB10136.1"/>
    </source>
</evidence>
<keyword evidence="5" id="KW-1015">Disulfide bond</keyword>
<proteinExistence type="inferred from homology"/>
<evidence type="ECO:0000256" key="5">
    <source>
        <dbReference type="ARBA" id="ARBA00023157"/>
    </source>
</evidence>
<dbReference type="InterPro" id="IPR011013">
    <property type="entry name" value="Gal_mutarotase_sf_dom"/>
</dbReference>
<dbReference type="PANTHER" id="PTHR22762:SF131">
    <property type="entry name" value="GLYCOSIDE HYDROLASE FAMILY 31 N-TERMINAL DOMAIN-CONTAINING PROTEIN"/>
    <property type="match status" value="1"/>
</dbReference>
<keyword evidence="4" id="KW-0472">Membrane</keyword>
<comment type="subcellular location">
    <subcellularLocation>
        <location evidence="1">Membrane</location>
    </subcellularLocation>
</comment>
<dbReference type="InterPro" id="IPR000519">
    <property type="entry name" value="P_trefoil_dom"/>
</dbReference>
<dbReference type="Pfam" id="PF00088">
    <property type="entry name" value="Trefoil"/>
    <property type="match status" value="1"/>
</dbReference>
<protein>
    <submittedName>
        <fullName evidence="11 12">Sucrase-isomaltase, intestinal, putative</fullName>
        <ecNumber evidence="11">3.2.1.3</ecNumber>
    </submittedName>
</protein>
<feature type="domain" description="P-type" evidence="10">
    <location>
        <begin position="57"/>
        <end position="103"/>
    </location>
</feature>
<dbReference type="CDD" id="cd06602">
    <property type="entry name" value="GH31_MGAM_SI_GAA"/>
    <property type="match status" value="1"/>
</dbReference>
<evidence type="ECO:0000256" key="7">
    <source>
        <dbReference type="ARBA" id="ARBA00023295"/>
    </source>
</evidence>
<dbReference type="HOGENOM" id="CLU_000631_11_2_1"/>
<dbReference type="CDD" id="cd14752">
    <property type="entry name" value="GH31_N"/>
    <property type="match status" value="1"/>
</dbReference>
<dbReference type="EnsemblMetazoa" id="PHUM020230-RA">
    <property type="protein sequence ID" value="PHUM020230-PA"/>
    <property type="gene ID" value="PHUM020230"/>
</dbReference>
<keyword evidence="13" id="KW-1185">Reference proteome</keyword>
<dbReference type="SUPFAM" id="SSF51445">
    <property type="entry name" value="(Trans)glycosidases"/>
    <property type="match status" value="1"/>
</dbReference>
<evidence type="ECO:0000256" key="6">
    <source>
        <dbReference type="ARBA" id="ARBA00023180"/>
    </source>
</evidence>
<evidence type="ECO:0000313" key="12">
    <source>
        <dbReference type="EnsemblMetazoa" id="PHUM020230-PA"/>
    </source>
</evidence>
<organism>
    <name type="scientific">Pediculus humanus subsp. corporis</name>
    <name type="common">Body louse</name>
    <dbReference type="NCBI Taxonomy" id="121224"/>
    <lineage>
        <taxon>Eukaryota</taxon>
        <taxon>Metazoa</taxon>
        <taxon>Ecdysozoa</taxon>
        <taxon>Arthropoda</taxon>
        <taxon>Hexapoda</taxon>
        <taxon>Insecta</taxon>
        <taxon>Pterygota</taxon>
        <taxon>Neoptera</taxon>
        <taxon>Paraneoptera</taxon>
        <taxon>Psocodea</taxon>
        <taxon>Troctomorpha</taxon>
        <taxon>Phthiraptera</taxon>
        <taxon>Anoplura</taxon>
        <taxon>Pediculidae</taxon>
        <taxon>Pediculus</taxon>
    </lineage>
</organism>
<dbReference type="AlphaFoldDB" id="E0V9T0"/>
<dbReference type="InParanoid" id="E0V9T0"/>
<dbReference type="Pfam" id="PF13802">
    <property type="entry name" value="Gal_mutarotas_2"/>
    <property type="match status" value="1"/>
</dbReference>
<dbReference type="OrthoDB" id="1334205at2759"/>
<dbReference type="PROSITE" id="PS51448">
    <property type="entry name" value="P_TREFOIL_2"/>
    <property type="match status" value="1"/>
</dbReference>
<sequence>MVLILWVSTLFENKSNKQNVHLSTLDRRVPEINQKLIFNSKIDQYNNNNNYISQILNECFFTNDNEKFDCHPEPDANEKECFKRGCCWNTNAKPPIPSCYYPKSYSGYGIINITQSKIGLTAFYSRKFPSPYSDDIKLLRLDVVYLNNNIVHIKITDANSNRYEPPYPEIPIVFKNNVKKYSVNVVPLVNGFKVVRNNNDVLFDSENSGSFIFSDQFLQISGKINGKIYGLGEHQTSFQLNTNWTKYTMFNHDGIPVSNTNLYGTHPFYLVLEKSGKSHGVFFHNKVILQPLPAVTFRSIGGIFDFYFFLGPTPSDVIKQYTDIIGRPFFPPYWSLGFHLSRLGYKNTEEIRSVWNRTKLADIPFDVQWHDIDYMDKRNDFTYDKKNYFNLPDFVQEVHQNGMRYIPILDPGISGCEPNGTYPPYNNGLLYDAFVKNYDGSIFIGKVWNSKCTVFPDFTSFKTTVYWSDEIKKLHDKIPFDGLWIVNGSFNGCPNNKWEHPVYVPSVSGGKLYDKTICMSARHYAGLHYNLHNLYGLTETIATNRGLKQLGKRPFIISRSTYPGSGQFGGHWSGDVVSDWQSMKETIPKLLSFSLFGIPMMGADICGFNGNTTAALCQRWSQLGAFYPFSRNHNTDDAIDQDPVALGEENVKSTRKALMIRYSLLPYLYTLFFKAHTRGETVARPLLFEFTNDPRTHDLNESFLWGCCLLVVPVLREYATTVTTYLPRARWYNWYTEFGIESNGTETVIFAPTDTIPLFIRGGSILPTQKPEVTTSLSRLNDIELIVASNTSLHAYGTLFWDDGESLDTIKKFEYGLVDFILTPHNLTSNIIHWGYRLIPQLGSIKILGFVKPIKSLFFNKEEVSFKWNKTSLVRKKQNILN</sequence>
<name>E0V9T0_PEDHC</name>
<dbReference type="GO" id="GO:0004558">
    <property type="term" value="F:alpha-1,4-glucosidase activity"/>
    <property type="evidence" value="ECO:0007669"/>
    <property type="project" value="TreeGrafter"/>
</dbReference>
<evidence type="ECO:0000256" key="8">
    <source>
        <dbReference type="PROSITE-ProRule" id="PRU00779"/>
    </source>
</evidence>
<dbReference type="VEuPathDB" id="VectorBase:PHUM020230"/>
<evidence type="ECO:0000256" key="4">
    <source>
        <dbReference type="ARBA" id="ARBA00023136"/>
    </source>
</evidence>
<dbReference type="KEGG" id="phu:Phum_PHUM020230"/>
<comment type="caution">
    <text evidence="8">Lacks conserved residue(s) required for the propagation of feature annotation.</text>
</comment>
<dbReference type="PANTHER" id="PTHR22762">
    <property type="entry name" value="ALPHA-GLUCOSIDASE"/>
    <property type="match status" value="1"/>
</dbReference>
<dbReference type="SUPFAM" id="SSF74650">
    <property type="entry name" value="Galactose mutarotase-like"/>
    <property type="match status" value="1"/>
</dbReference>
<dbReference type="Gene3D" id="2.60.40.1760">
    <property type="entry name" value="glycosyl hydrolase (family 31)"/>
    <property type="match status" value="1"/>
</dbReference>
<gene>
    <name evidence="12" type="primary">8233836</name>
    <name evidence="11" type="ORF">Phum_PHUM020230</name>
</gene>
<dbReference type="InterPro" id="IPR025887">
    <property type="entry name" value="Glyco_hydro_31_N_dom"/>
</dbReference>
<dbReference type="FunFam" id="2.60.40.1180:FF:000001">
    <property type="entry name" value="Maltase-glucoamylase, intestinal"/>
    <property type="match status" value="1"/>
</dbReference>
<dbReference type="OMA" id="NYTASPF"/>
<dbReference type="eggNOG" id="KOG1065">
    <property type="taxonomic scope" value="Eukaryota"/>
</dbReference>
<dbReference type="PROSITE" id="PS00707">
    <property type="entry name" value="GLYCOSYL_HYDROL_F31_2"/>
    <property type="match status" value="1"/>
</dbReference>
<dbReference type="GO" id="GO:0005975">
    <property type="term" value="P:carbohydrate metabolic process"/>
    <property type="evidence" value="ECO:0007669"/>
    <property type="project" value="InterPro"/>
</dbReference>
<dbReference type="GO" id="GO:0004339">
    <property type="term" value="F:glucan 1,4-alpha-glucosidase activity"/>
    <property type="evidence" value="ECO:0007669"/>
    <property type="project" value="UniProtKB-EC"/>
</dbReference>
<dbReference type="Pfam" id="PF01055">
    <property type="entry name" value="Glyco_hydro_31_2nd"/>
    <property type="match status" value="1"/>
</dbReference>
<comment type="similarity">
    <text evidence="2 9">Belongs to the glycosyl hydrolase 31 family.</text>
</comment>
<dbReference type="Gene3D" id="3.20.20.80">
    <property type="entry name" value="Glycosidases"/>
    <property type="match status" value="1"/>
</dbReference>
<evidence type="ECO:0000313" key="13">
    <source>
        <dbReference type="Proteomes" id="UP000009046"/>
    </source>
</evidence>
<dbReference type="SMART" id="SM00018">
    <property type="entry name" value="PD"/>
    <property type="match status" value="1"/>
</dbReference>
<dbReference type="CTD" id="8233836"/>
<dbReference type="GO" id="GO:0016020">
    <property type="term" value="C:membrane"/>
    <property type="evidence" value="ECO:0007669"/>
    <property type="project" value="UniProtKB-SubCell"/>
</dbReference>
<dbReference type="GO" id="GO:0030246">
    <property type="term" value="F:carbohydrate binding"/>
    <property type="evidence" value="ECO:0007669"/>
    <property type="project" value="InterPro"/>
</dbReference>
<dbReference type="SUPFAM" id="SSF51011">
    <property type="entry name" value="Glycosyl hydrolase domain"/>
    <property type="match status" value="1"/>
</dbReference>
<evidence type="ECO:0000256" key="1">
    <source>
        <dbReference type="ARBA" id="ARBA00004370"/>
    </source>
</evidence>
<dbReference type="RefSeq" id="XP_002422874.1">
    <property type="nucleotide sequence ID" value="XM_002422829.1"/>
</dbReference>
<dbReference type="InterPro" id="IPR048395">
    <property type="entry name" value="Glyco_hydro_31_C"/>
</dbReference>
<dbReference type="EMBL" id="DS234996">
    <property type="protein sequence ID" value="EEB10136.1"/>
    <property type="molecule type" value="Genomic_DNA"/>
</dbReference>
<dbReference type="SUPFAM" id="SSF57492">
    <property type="entry name" value="Trefoil"/>
    <property type="match status" value="1"/>
</dbReference>